<dbReference type="UniPathway" id="UPA00115">
    <property type="reaction ID" value="UER00414"/>
</dbReference>
<dbReference type="InterPro" id="IPR004732">
    <property type="entry name" value="Transaldolase_2"/>
</dbReference>
<dbReference type="HAMAP" id="MF_00493">
    <property type="entry name" value="Transaldolase_2"/>
    <property type="match status" value="1"/>
</dbReference>
<dbReference type="PROSITE" id="PS01054">
    <property type="entry name" value="TRANSALDOLASE_1"/>
    <property type="match status" value="1"/>
</dbReference>
<comment type="pathway">
    <text evidence="3 11">Carbohydrate degradation; pentose phosphate pathway; D-glyceraldehyde 3-phosphate and beta-D-fructose 6-phosphate from D-ribose 5-phosphate and D-xylulose 5-phosphate (non-oxidative stage): step 2/3.</text>
</comment>
<dbReference type="Proteomes" id="UP000249340">
    <property type="component" value="Chromosome"/>
</dbReference>
<dbReference type="EC" id="2.2.1.2" evidence="5 11"/>
<evidence type="ECO:0000313" key="12">
    <source>
        <dbReference type="EMBL" id="AXI79926.1"/>
    </source>
</evidence>
<proteinExistence type="inferred from homology"/>
<sequence>MTDALKRLSDEGVAIWLDDLSRKRLKTGNLAELVRDKHVVGVTTNPTIFQKAIGGKDDSYDEQLRDLAVRGVTTEEAIRMITTADVREAADVLRPVYDASNGRDGRVSIEVDPRLAHQTEATFAEARQLWWLVDRPNVFIKIPATKAGLPAIAATLGEGVSVNVTLIFSLERYRAVMDAFLTGLEKAKAAGRDLSTIESVASFFVSRVDTEIDKRLDKIGGDAKALRSKAALANARLAYQAYEEVFGSADGRREPSDRWKALEAAGAKPQRPLWASTGVKDPALPDTLYVTELVAPGTVNTMPEATLDAVGDHGEITGDTITGGYAQAQADMDAIAAAGVDYDDVVQVLEDEGVEKFEASWIELLDTVTASLQDFAQKTGK</sequence>
<comment type="similarity">
    <text evidence="4 11">Belongs to the transaldolase family. Type 2 subfamily.</text>
</comment>
<comment type="subcellular location">
    <subcellularLocation>
        <location evidence="2 11">Cytoplasm</location>
    </subcellularLocation>
</comment>
<dbReference type="InterPro" id="IPR001585">
    <property type="entry name" value="TAL/FSA"/>
</dbReference>
<dbReference type="PANTHER" id="PTHR10683:SF31">
    <property type="entry name" value="TRANSALDOLASE"/>
    <property type="match status" value="1"/>
</dbReference>
<gene>
    <name evidence="11 12" type="primary">tal</name>
    <name evidence="12" type="ORF">C7M71_023500</name>
</gene>
<evidence type="ECO:0000256" key="6">
    <source>
        <dbReference type="ARBA" id="ARBA00022490"/>
    </source>
</evidence>
<dbReference type="Pfam" id="PF00923">
    <property type="entry name" value="TAL_FSA"/>
    <property type="match status" value="1"/>
</dbReference>
<evidence type="ECO:0000256" key="1">
    <source>
        <dbReference type="ARBA" id="ARBA00003518"/>
    </source>
</evidence>
<feature type="active site" description="Schiff-base intermediate with substrate" evidence="11">
    <location>
        <position position="141"/>
    </location>
</feature>
<dbReference type="KEGG" id="stri:C7M71_023500"/>
<dbReference type="GO" id="GO:0005975">
    <property type="term" value="P:carbohydrate metabolic process"/>
    <property type="evidence" value="ECO:0007669"/>
    <property type="project" value="InterPro"/>
</dbReference>
<keyword evidence="7 11" id="KW-0808">Transferase</keyword>
<dbReference type="SUPFAM" id="SSF51569">
    <property type="entry name" value="Aldolase"/>
    <property type="match status" value="1"/>
</dbReference>
<evidence type="ECO:0000256" key="4">
    <source>
        <dbReference type="ARBA" id="ARBA00008426"/>
    </source>
</evidence>
<dbReference type="GO" id="GO:0004801">
    <property type="term" value="F:transaldolase activity"/>
    <property type="evidence" value="ECO:0007669"/>
    <property type="project" value="UniProtKB-UniRule"/>
</dbReference>
<protein>
    <recommendedName>
        <fullName evidence="5 11">Transaldolase</fullName>
        <ecNumber evidence="5 11">2.2.1.2</ecNumber>
    </recommendedName>
</protein>
<dbReference type="NCBIfam" id="TIGR00876">
    <property type="entry name" value="tal_mycobact"/>
    <property type="match status" value="1"/>
</dbReference>
<keyword evidence="6 11" id="KW-0963">Cytoplasm</keyword>
<comment type="catalytic activity">
    <reaction evidence="10 11">
        <text>D-sedoheptulose 7-phosphate + D-glyceraldehyde 3-phosphate = D-erythrose 4-phosphate + beta-D-fructose 6-phosphate</text>
        <dbReference type="Rhea" id="RHEA:17053"/>
        <dbReference type="ChEBI" id="CHEBI:16897"/>
        <dbReference type="ChEBI" id="CHEBI:57483"/>
        <dbReference type="ChEBI" id="CHEBI:57634"/>
        <dbReference type="ChEBI" id="CHEBI:59776"/>
        <dbReference type="EC" id="2.2.1.2"/>
    </reaction>
</comment>
<name>A0A345T1S1_9ACTN</name>
<dbReference type="RefSeq" id="WP_111490289.1">
    <property type="nucleotide sequence ID" value="NZ_CP031264.1"/>
</dbReference>
<evidence type="ECO:0000256" key="5">
    <source>
        <dbReference type="ARBA" id="ARBA00013151"/>
    </source>
</evidence>
<dbReference type="OrthoDB" id="9809101at2"/>
<organism evidence="12 13">
    <name type="scientific">Peterkaempfera bronchialis</name>
    <dbReference type="NCBI Taxonomy" id="2126346"/>
    <lineage>
        <taxon>Bacteria</taxon>
        <taxon>Bacillati</taxon>
        <taxon>Actinomycetota</taxon>
        <taxon>Actinomycetes</taxon>
        <taxon>Kitasatosporales</taxon>
        <taxon>Streptomycetaceae</taxon>
        <taxon>Peterkaempfera</taxon>
    </lineage>
</organism>
<dbReference type="InterPro" id="IPR013785">
    <property type="entry name" value="Aldolase_TIM"/>
</dbReference>
<dbReference type="GO" id="GO:0005737">
    <property type="term" value="C:cytoplasm"/>
    <property type="evidence" value="ECO:0007669"/>
    <property type="project" value="UniProtKB-SubCell"/>
</dbReference>
<evidence type="ECO:0000256" key="3">
    <source>
        <dbReference type="ARBA" id="ARBA00004857"/>
    </source>
</evidence>
<dbReference type="AlphaFoldDB" id="A0A345T1S1"/>
<dbReference type="NCBIfam" id="NF002881">
    <property type="entry name" value="PRK03343.1"/>
    <property type="match status" value="1"/>
</dbReference>
<evidence type="ECO:0000256" key="10">
    <source>
        <dbReference type="ARBA" id="ARBA00048810"/>
    </source>
</evidence>
<comment type="function">
    <text evidence="1 11">Transaldolase is important for the balance of metabolites in the pentose-phosphate pathway.</text>
</comment>
<evidence type="ECO:0000256" key="8">
    <source>
        <dbReference type="ARBA" id="ARBA00023126"/>
    </source>
</evidence>
<dbReference type="PIRSF" id="PIRSF036915">
    <property type="entry name" value="Trnald_Bac_Plnt"/>
    <property type="match status" value="1"/>
</dbReference>
<keyword evidence="9 11" id="KW-0704">Schiff base</keyword>
<evidence type="ECO:0000256" key="9">
    <source>
        <dbReference type="ARBA" id="ARBA00023270"/>
    </source>
</evidence>
<keyword evidence="8 11" id="KW-0570">Pentose shunt</keyword>
<evidence type="ECO:0000256" key="2">
    <source>
        <dbReference type="ARBA" id="ARBA00004496"/>
    </source>
</evidence>
<dbReference type="CDD" id="cd00955">
    <property type="entry name" value="Transaldolase_like"/>
    <property type="match status" value="1"/>
</dbReference>
<evidence type="ECO:0000313" key="13">
    <source>
        <dbReference type="Proteomes" id="UP000249340"/>
    </source>
</evidence>
<dbReference type="InterPro" id="IPR018225">
    <property type="entry name" value="Transaldolase_AS"/>
</dbReference>
<dbReference type="GO" id="GO:0006098">
    <property type="term" value="P:pentose-phosphate shunt"/>
    <property type="evidence" value="ECO:0007669"/>
    <property type="project" value="UniProtKB-UniRule"/>
</dbReference>
<keyword evidence="13" id="KW-1185">Reference proteome</keyword>
<evidence type="ECO:0000256" key="11">
    <source>
        <dbReference type="HAMAP-Rule" id="MF_00493"/>
    </source>
</evidence>
<reference evidence="13" key="1">
    <citation type="submission" date="2018-07" db="EMBL/GenBank/DDBJ databases">
        <title>Streptacidiphilus bronchialis DSM 106435 chromosome.</title>
        <authorList>
            <person name="Batra D."/>
            <person name="Gulvik C.A."/>
        </authorList>
    </citation>
    <scope>NUCLEOTIDE SEQUENCE [LARGE SCALE GENOMIC DNA]</scope>
    <source>
        <strain evidence="13">DSM 106435</strain>
    </source>
</reference>
<evidence type="ECO:0000256" key="7">
    <source>
        <dbReference type="ARBA" id="ARBA00022679"/>
    </source>
</evidence>
<dbReference type="Gene3D" id="3.20.20.70">
    <property type="entry name" value="Aldolase class I"/>
    <property type="match status" value="1"/>
</dbReference>
<dbReference type="PANTHER" id="PTHR10683">
    <property type="entry name" value="TRANSALDOLASE"/>
    <property type="match status" value="1"/>
</dbReference>
<accession>A0A345T1S1</accession>
<dbReference type="EMBL" id="CP031264">
    <property type="protein sequence ID" value="AXI79926.1"/>
    <property type="molecule type" value="Genomic_DNA"/>
</dbReference>